<dbReference type="EMBL" id="CAJNOG010000024">
    <property type="protein sequence ID" value="CAF0784340.1"/>
    <property type="molecule type" value="Genomic_DNA"/>
</dbReference>
<feature type="compositionally biased region" description="Low complexity" evidence="2">
    <location>
        <begin position="594"/>
        <end position="603"/>
    </location>
</feature>
<dbReference type="EMBL" id="CAJOAZ010001436">
    <property type="protein sequence ID" value="CAF3814650.1"/>
    <property type="molecule type" value="Genomic_DNA"/>
</dbReference>
<feature type="region of interest" description="Disordered" evidence="2">
    <location>
        <begin position="141"/>
        <end position="170"/>
    </location>
</feature>
<feature type="coiled-coil region" evidence="1">
    <location>
        <begin position="171"/>
        <end position="205"/>
    </location>
</feature>
<evidence type="ECO:0000256" key="1">
    <source>
        <dbReference type="SAM" id="Coils"/>
    </source>
</evidence>
<reference evidence="3" key="1">
    <citation type="submission" date="2021-02" db="EMBL/GenBank/DDBJ databases">
        <authorList>
            <person name="Nowell W R."/>
        </authorList>
    </citation>
    <scope>NUCLEOTIDE SEQUENCE</scope>
</reference>
<accession>A0A813RH25</accession>
<protein>
    <submittedName>
        <fullName evidence="3">Uncharacterized protein</fullName>
    </submittedName>
</protein>
<keyword evidence="1" id="KW-0175">Coiled coil</keyword>
<dbReference type="Proteomes" id="UP000663844">
    <property type="component" value="Unassembled WGS sequence"/>
</dbReference>
<feature type="region of interest" description="Disordered" evidence="2">
    <location>
        <begin position="587"/>
        <end position="614"/>
    </location>
</feature>
<comment type="caution">
    <text evidence="3">The sequence shown here is derived from an EMBL/GenBank/DDBJ whole genome shotgun (WGS) entry which is preliminary data.</text>
</comment>
<proteinExistence type="predicted"/>
<organism evidence="3 5">
    <name type="scientific">Adineta steineri</name>
    <dbReference type="NCBI Taxonomy" id="433720"/>
    <lineage>
        <taxon>Eukaryota</taxon>
        <taxon>Metazoa</taxon>
        <taxon>Spiralia</taxon>
        <taxon>Gnathifera</taxon>
        <taxon>Rotifera</taxon>
        <taxon>Eurotatoria</taxon>
        <taxon>Bdelloidea</taxon>
        <taxon>Adinetida</taxon>
        <taxon>Adinetidae</taxon>
        <taxon>Adineta</taxon>
    </lineage>
</organism>
<evidence type="ECO:0000256" key="2">
    <source>
        <dbReference type="SAM" id="MobiDB-lite"/>
    </source>
</evidence>
<evidence type="ECO:0000313" key="5">
    <source>
        <dbReference type="Proteomes" id="UP000663845"/>
    </source>
</evidence>
<dbReference type="AlphaFoldDB" id="A0A813RH25"/>
<dbReference type="Proteomes" id="UP000663845">
    <property type="component" value="Unassembled WGS sequence"/>
</dbReference>
<evidence type="ECO:0000313" key="3">
    <source>
        <dbReference type="EMBL" id="CAF0784340.1"/>
    </source>
</evidence>
<evidence type="ECO:0000313" key="4">
    <source>
        <dbReference type="EMBL" id="CAF3814650.1"/>
    </source>
</evidence>
<feature type="compositionally biased region" description="Polar residues" evidence="2">
    <location>
        <begin position="141"/>
        <end position="152"/>
    </location>
</feature>
<sequence>MSSLSRPTTPYISLDDEHTKNFFTRDRIQKHLRKAGLLNRNGRILTEAEYQSKQKDVVIGRENRKKIDDAITEVLNDMAREHWAHARDYTEDLEKKLRQQFRRIELQFRRRTQPITIRHTYDGRTQVDPIDLAADNNSSVTDNLAESSNSATLPRISTPDSRRRRTSQTSNIRVSTALDSIRQQLDELKKRLSIFEQKLNKNSNTNEADGRLSKIEQLLVSFEERQSSIHEQQIILDRKYDDEKQRIDELYRQFQSLNGPTKSSETDKQHTEHLTQTSTVIKELLDRILNLETSFRNLPSGLSQDAINQKSTANENKITDRERAFESLIRDIDEKMKKMEIQFTQRITTLEGRPVSLTRTDVEQLIQNEIQKLKQTQSNDNDRQDLAREAMNKINELQDRLIVLTRSTENYITKHTVEELINRAKFSKEPISQTDNKLEQRLNDLERRLSIFPLPPNLGPIEERLTRLENRPHHIDHQRTPAQQDKPIENLEKIQSLQKQITELNERKQDQQEVSQMLADIEQRLQHQFQNLADKMTSLLKTKPDYQIVHQLIQESEARENQNISTLQQSVNENQRALRKIQDYLSNFNPSLNQQPTTTPTPQSEDKLDSKKDPVTDVLNSKELQAIMPFIEFLPTFDIFDENEWN</sequence>
<name>A0A813RH25_9BILA</name>
<feature type="coiled-coil region" evidence="1">
    <location>
        <begin position="359"/>
        <end position="407"/>
    </location>
</feature>
<gene>
    <name evidence="3" type="ORF">JYZ213_LOCUS4362</name>
    <name evidence="4" type="ORF">OXD698_LOCUS19051</name>
</gene>
<feature type="compositionally biased region" description="Basic and acidic residues" evidence="2">
    <location>
        <begin position="604"/>
        <end position="614"/>
    </location>
</feature>